<feature type="compositionally biased region" description="Basic and acidic residues" evidence="1">
    <location>
        <begin position="9"/>
        <end position="18"/>
    </location>
</feature>
<reference evidence="2" key="1">
    <citation type="journal article" date="2016" name="Nat. Genet.">
        <title>The genome sequences of Arachis duranensis and Arachis ipaensis, the diploid ancestors of cultivated peanut.</title>
        <authorList>
            <person name="Bertioli D.J."/>
            <person name="Cannon S.B."/>
            <person name="Froenicke L."/>
            <person name="Huang G."/>
            <person name="Farmer A.D."/>
            <person name="Cannon E.K."/>
            <person name="Liu X."/>
            <person name="Gao D."/>
            <person name="Clevenger J."/>
            <person name="Dash S."/>
            <person name="Ren L."/>
            <person name="Moretzsohn M.C."/>
            <person name="Shirasawa K."/>
            <person name="Huang W."/>
            <person name="Vidigal B."/>
            <person name="Abernathy B."/>
            <person name="Chu Y."/>
            <person name="Niederhuth C.E."/>
            <person name="Umale P."/>
            <person name="Araujo A.C."/>
            <person name="Kozik A."/>
            <person name="Kim K.D."/>
            <person name="Burow M.D."/>
            <person name="Varshney R.K."/>
            <person name="Wang X."/>
            <person name="Zhang X."/>
            <person name="Barkley N."/>
            <person name="Guimaraes P.M."/>
            <person name="Isobe S."/>
            <person name="Guo B."/>
            <person name="Liao B."/>
            <person name="Stalker H.T."/>
            <person name="Schmitz R.J."/>
            <person name="Scheffler B.E."/>
            <person name="Leal-Bertioli S.C."/>
            <person name="Xun X."/>
            <person name="Jackson S.A."/>
            <person name="Michelmore R."/>
            <person name="Ozias-Akins P."/>
        </authorList>
    </citation>
    <scope>NUCLEOTIDE SEQUENCE [LARGE SCALE GENOMIC DNA]</scope>
    <source>
        <strain evidence="2">cv. V14167</strain>
    </source>
</reference>
<dbReference type="KEGG" id="adu:107465299"/>
<dbReference type="GeneID" id="107465299"/>
<keyword evidence="2" id="KW-1185">Reference proteome</keyword>
<dbReference type="RefSeq" id="XP_020987518.1">
    <property type="nucleotide sequence ID" value="XM_021131859.2"/>
</dbReference>
<gene>
    <name evidence="3" type="primary">LOC107465299</name>
</gene>
<protein>
    <submittedName>
        <fullName evidence="3">Uncharacterized protein LOC107465299</fullName>
    </submittedName>
</protein>
<evidence type="ECO:0000313" key="3">
    <source>
        <dbReference type="RefSeq" id="XP_020987518.1"/>
    </source>
</evidence>
<organism evidence="2 3">
    <name type="scientific">Arachis duranensis</name>
    <name type="common">Wild peanut</name>
    <dbReference type="NCBI Taxonomy" id="130453"/>
    <lineage>
        <taxon>Eukaryota</taxon>
        <taxon>Viridiplantae</taxon>
        <taxon>Streptophyta</taxon>
        <taxon>Embryophyta</taxon>
        <taxon>Tracheophyta</taxon>
        <taxon>Spermatophyta</taxon>
        <taxon>Magnoliopsida</taxon>
        <taxon>eudicotyledons</taxon>
        <taxon>Gunneridae</taxon>
        <taxon>Pentapetalae</taxon>
        <taxon>rosids</taxon>
        <taxon>fabids</taxon>
        <taxon>Fabales</taxon>
        <taxon>Fabaceae</taxon>
        <taxon>Papilionoideae</taxon>
        <taxon>50 kb inversion clade</taxon>
        <taxon>dalbergioids sensu lato</taxon>
        <taxon>Dalbergieae</taxon>
        <taxon>Pterocarpus clade</taxon>
        <taxon>Arachis</taxon>
    </lineage>
</organism>
<dbReference type="AlphaFoldDB" id="A0A6P5MXH9"/>
<reference evidence="3" key="2">
    <citation type="submission" date="2025-08" db="UniProtKB">
        <authorList>
            <consortium name="RefSeq"/>
        </authorList>
    </citation>
    <scope>IDENTIFICATION</scope>
    <source>
        <tissue evidence="3">Whole plant</tissue>
    </source>
</reference>
<dbReference type="Proteomes" id="UP000515211">
    <property type="component" value="Chromosome 9"/>
</dbReference>
<evidence type="ECO:0000313" key="2">
    <source>
        <dbReference type="Proteomes" id="UP000515211"/>
    </source>
</evidence>
<proteinExistence type="predicted"/>
<evidence type="ECO:0000256" key="1">
    <source>
        <dbReference type="SAM" id="MobiDB-lite"/>
    </source>
</evidence>
<feature type="region of interest" description="Disordered" evidence="1">
    <location>
        <begin position="1"/>
        <end position="21"/>
    </location>
</feature>
<accession>A0A6P5MXH9</accession>
<sequence length="190" mass="20579">MNSDNEGLMAREKEKEERTEVDDVAEMGGTIIQAKPNLNISIPQSDPKKTYSLSAGVCHAAVAGVPHCRRCRGSAAPSLLDQPSAAPLIFSMHLQAFSSPSRGLGSGSSSVTLCSAAPPSLEFQPLRRCWARVSLLPHHCCTSALSLLSLAKLLEDQNNIEASLSVQSEDRKDMAEYCQSRREENRNAIK</sequence>
<name>A0A6P5MXH9_ARADU</name>